<evidence type="ECO:0000313" key="2">
    <source>
        <dbReference type="EMBL" id="CAI9276907.1"/>
    </source>
</evidence>
<reference evidence="2" key="1">
    <citation type="submission" date="2023-04" db="EMBL/GenBank/DDBJ databases">
        <authorList>
            <person name="Vijverberg K."/>
            <person name="Xiong W."/>
            <person name="Schranz E."/>
        </authorList>
    </citation>
    <scope>NUCLEOTIDE SEQUENCE</scope>
</reference>
<dbReference type="EMBL" id="OX465079">
    <property type="protein sequence ID" value="CAI9276907.1"/>
    <property type="molecule type" value="Genomic_DNA"/>
</dbReference>
<proteinExistence type="predicted"/>
<dbReference type="GO" id="GO:0005794">
    <property type="term" value="C:Golgi apparatus"/>
    <property type="evidence" value="ECO:0007669"/>
    <property type="project" value="TreeGrafter"/>
</dbReference>
<dbReference type="InterPro" id="IPR025846">
    <property type="entry name" value="TBL_N"/>
</dbReference>
<dbReference type="Pfam" id="PF14416">
    <property type="entry name" value="PMR5N"/>
    <property type="match status" value="1"/>
</dbReference>
<dbReference type="GO" id="GO:0016413">
    <property type="term" value="F:O-acetyltransferase activity"/>
    <property type="evidence" value="ECO:0007669"/>
    <property type="project" value="InterPro"/>
</dbReference>
<protein>
    <recommendedName>
        <fullName evidence="1">Trichome birefringence-like N-terminal domain-containing protein</fullName>
    </recommendedName>
</protein>
<dbReference type="PANTHER" id="PTHR32285">
    <property type="entry name" value="PROTEIN TRICHOME BIREFRINGENCE-LIKE 9-RELATED"/>
    <property type="match status" value="1"/>
</dbReference>
<gene>
    <name evidence="2" type="ORF">LSALG_LOCUS16864</name>
</gene>
<dbReference type="AlphaFoldDB" id="A0AA35YN90"/>
<dbReference type="Proteomes" id="UP001177003">
    <property type="component" value="Chromosome 3"/>
</dbReference>
<evidence type="ECO:0000313" key="3">
    <source>
        <dbReference type="Proteomes" id="UP001177003"/>
    </source>
</evidence>
<dbReference type="PANTHER" id="PTHR32285:SF19">
    <property type="entry name" value="PROTEIN TRICHOME BIREFRINGENCE-LIKE 6"/>
    <property type="match status" value="1"/>
</dbReference>
<name>A0AA35YN90_LACSI</name>
<keyword evidence="3" id="KW-1185">Reference proteome</keyword>
<dbReference type="InterPro" id="IPR029962">
    <property type="entry name" value="TBL"/>
</dbReference>
<sequence>MLIRTGVFLPIEIRWVWMPTIWMIGGEDEKEERNMAGTEAHTSAFSCNPSLLSTTVADLHAARQGDPSDPTPSWFTPTRYVCVIGVARGRKSTHGRARRANFRLSESGFRGEIAMAFGDLLKTLWAPGVTVLPPRTFKSKLAHFAPQFSGFNQHDSQGKWVYDESYPLYSAFTFPFIDEGFNCEANGILDKDYMKWRWKPQDCYIPRFNATNMLDITKEKGNYCFIFVDYKCTVDQILIN</sequence>
<accession>A0AA35YN90</accession>
<evidence type="ECO:0000259" key="1">
    <source>
        <dbReference type="Pfam" id="PF14416"/>
    </source>
</evidence>
<organism evidence="2 3">
    <name type="scientific">Lactuca saligna</name>
    <name type="common">Willowleaf lettuce</name>
    <dbReference type="NCBI Taxonomy" id="75948"/>
    <lineage>
        <taxon>Eukaryota</taxon>
        <taxon>Viridiplantae</taxon>
        <taxon>Streptophyta</taxon>
        <taxon>Embryophyta</taxon>
        <taxon>Tracheophyta</taxon>
        <taxon>Spermatophyta</taxon>
        <taxon>Magnoliopsida</taxon>
        <taxon>eudicotyledons</taxon>
        <taxon>Gunneridae</taxon>
        <taxon>Pentapetalae</taxon>
        <taxon>asterids</taxon>
        <taxon>campanulids</taxon>
        <taxon>Asterales</taxon>
        <taxon>Asteraceae</taxon>
        <taxon>Cichorioideae</taxon>
        <taxon>Cichorieae</taxon>
        <taxon>Lactucinae</taxon>
        <taxon>Lactuca</taxon>
    </lineage>
</organism>
<dbReference type="Gene3D" id="3.90.70.10">
    <property type="entry name" value="Cysteine proteinases"/>
    <property type="match status" value="1"/>
</dbReference>
<feature type="domain" description="Trichome birefringence-like N-terminal" evidence="1">
    <location>
        <begin position="156"/>
        <end position="203"/>
    </location>
</feature>